<dbReference type="PIRSF" id="PIRSF030820">
    <property type="entry name" value="UCP030820"/>
    <property type="match status" value="1"/>
</dbReference>
<gene>
    <name evidence="1" type="ORF">JCM17844_12000</name>
    <name evidence="2" type="ORF">JCM17845_21560</name>
</gene>
<evidence type="ECO:0000313" key="4">
    <source>
        <dbReference type="Proteomes" id="UP000325187"/>
    </source>
</evidence>
<reference evidence="3 4" key="1">
    <citation type="submission" date="2019-09" db="EMBL/GenBank/DDBJ databases">
        <title>NBRP : Genome information of microbial organism related human and environment.</title>
        <authorList>
            <person name="Hattori M."/>
            <person name="Oshima K."/>
            <person name="Inaba H."/>
            <person name="Suda W."/>
            <person name="Sakamoto M."/>
            <person name="Iino T."/>
            <person name="Kitahara M."/>
            <person name="Oshida Y."/>
            <person name="Iida T."/>
            <person name="Kudo T."/>
            <person name="Itoh T."/>
            <person name="Ohkuma M."/>
        </authorList>
    </citation>
    <scope>NUCLEOTIDE SEQUENCE [LARGE SCALE GENOMIC DNA]</scope>
    <source>
        <strain evidence="1 3">Hi-2</strain>
        <strain evidence="2 4">Mie-1</strain>
    </source>
</reference>
<dbReference type="RefSeq" id="WP_150000020.1">
    <property type="nucleotide sequence ID" value="NZ_BKCL01000003.1"/>
</dbReference>
<protein>
    <recommendedName>
        <fullName evidence="5">DUF934 domain-containing protein</fullName>
    </recommendedName>
</protein>
<dbReference type="InterPro" id="IPR008318">
    <property type="entry name" value="UCP030820"/>
</dbReference>
<accession>A0A5A7MQS9</accession>
<keyword evidence="4" id="KW-1185">Reference proteome</keyword>
<dbReference type="Proteomes" id="UP000325187">
    <property type="component" value="Unassembled WGS sequence"/>
</dbReference>
<dbReference type="EMBL" id="BKCL01000003">
    <property type="protein sequence ID" value="GEQ97563.1"/>
    <property type="molecule type" value="Genomic_DNA"/>
</dbReference>
<comment type="caution">
    <text evidence="2">The sequence shown here is derived from an EMBL/GenBank/DDBJ whole genome shotgun (WGS) entry which is preliminary data.</text>
</comment>
<evidence type="ECO:0000313" key="2">
    <source>
        <dbReference type="EMBL" id="GER01533.1"/>
    </source>
</evidence>
<evidence type="ECO:0000313" key="1">
    <source>
        <dbReference type="EMBL" id="GEQ97563.1"/>
    </source>
</evidence>
<dbReference type="EMBL" id="BKCM01000011">
    <property type="protein sequence ID" value="GER01533.1"/>
    <property type="molecule type" value="Genomic_DNA"/>
</dbReference>
<evidence type="ECO:0008006" key="5">
    <source>
        <dbReference type="Google" id="ProtNLM"/>
    </source>
</evidence>
<evidence type="ECO:0000313" key="3">
    <source>
        <dbReference type="Proteomes" id="UP000322084"/>
    </source>
</evidence>
<dbReference type="AlphaFoldDB" id="A0A5A7MZV7"/>
<dbReference type="Proteomes" id="UP000322084">
    <property type="component" value="Unassembled WGS sequence"/>
</dbReference>
<dbReference type="Pfam" id="PF06073">
    <property type="entry name" value="DUF934"/>
    <property type="match status" value="1"/>
</dbReference>
<name>A0A5A7MZV7_9PROT</name>
<accession>A0A5A7MZV7</accession>
<organism evidence="2 4">
    <name type="scientific">Iodidimonas gelatinilytica</name>
    <dbReference type="NCBI Taxonomy" id="1236966"/>
    <lineage>
        <taxon>Bacteria</taxon>
        <taxon>Pseudomonadati</taxon>
        <taxon>Pseudomonadota</taxon>
        <taxon>Alphaproteobacteria</taxon>
        <taxon>Iodidimonadales</taxon>
        <taxon>Iodidimonadaceae</taxon>
        <taxon>Iodidimonas</taxon>
    </lineage>
</organism>
<proteinExistence type="predicted"/>
<sequence length="173" mass="19482">MERLDLRKLTGAHLKPYRQMDDDAPMPEEGAVLVSLERLKAESETLLARNHPVGLLVPGQAKAADLAPWLDKVTLIAIRFEKFSDGRGFSLAHRLRDEQGFGGEIRAIGHLIADHAEFLLRSGVTSVELGDPLAVDHFIKRLKLYSLWYQDTLDARPTILELRHGRTRKRLAS</sequence>